<name>A0A381QMF9_9ZZZZ</name>
<proteinExistence type="predicted"/>
<reference evidence="5" key="1">
    <citation type="submission" date="2018-05" db="EMBL/GenBank/DDBJ databases">
        <authorList>
            <person name="Lanie J.A."/>
            <person name="Ng W.-L."/>
            <person name="Kazmierczak K.M."/>
            <person name="Andrzejewski T.M."/>
            <person name="Davidsen T.M."/>
            <person name="Wayne K.J."/>
            <person name="Tettelin H."/>
            <person name="Glass J.I."/>
            <person name="Rusch D."/>
            <person name="Podicherti R."/>
            <person name="Tsui H.-C.T."/>
            <person name="Winkler M.E."/>
        </authorList>
    </citation>
    <scope>NUCLEOTIDE SEQUENCE</scope>
</reference>
<dbReference type="PANTHER" id="PTHR32308">
    <property type="entry name" value="LYASE BETA SUBUNIT, PUTATIVE (AFU_ORTHOLOGUE AFUA_4G13030)-RELATED"/>
    <property type="match status" value="1"/>
</dbReference>
<dbReference type="EMBL" id="UINC01001430">
    <property type="protein sequence ID" value="SUZ80532.1"/>
    <property type="molecule type" value="Genomic_DNA"/>
</dbReference>
<dbReference type="GO" id="GO:0000287">
    <property type="term" value="F:magnesium ion binding"/>
    <property type="evidence" value="ECO:0007669"/>
    <property type="project" value="TreeGrafter"/>
</dbReference>
<dbReference type="InterPro" id="IPR005000">
    <property type="entry name" value="Aldolase/citrate-lyase_domain"/>
</dbReference>
<dbReference type="PANTHER" id="PTHR32308:SF0">
    <property type="entry name" value="HPCH_HPAI ALDOLASE_CITRATE LYASE DOMAIN-CONTAINING PROTEIN"/>
    <property type="match status" value="1"/>
</dbReference>
<gene>
    <name evidence="5" type="ORF">METZ01_LOCUS33386</name>
</gene>
<dbReference type="GO" id="GO:0003824">
    <property type="term" value="F:catalytic activity"/>
    <property type="evidence" value="ECO:0007669"/>
    <property type="project" value="InterPro"/>
</dbReference>
<evidence type="ECO:0000256" key="1">
    <source>
        <dbReference type="ARBA" id="ARBA00001946"/>
    </source>
</evidence>
<sequence length="285" mass="30179">MSTHRVRRSVLFVPAVRPDRLTKAVATGADAVCLDLEDGVSFEQKDDAREKAIVLLADPPSGSTEIMLRINEPGSELGERDLSAMLDAGVRPDSLMVPKVNGPDTLRALERRLGPPCEGLPLIVQIETAAGLAAIESIAMATPNVAVMFFGAVDLSAELGCSITWDALLYARSRVIAAAALVGVDAMDTPFMDVSDPKQLASEVAAVRLLGFTGKAAIHPSQVSIIQGGFSPDDEMVAWARRIVEAYETNKGGVLLVEGKLVERPVIASAQRVLAVATAVDRVGR</sequence>
<dbReference type="SUPFAM" id="SSF51621">
    <property type="entry name" value="Phosphoenolpyruvate/pyruvate domain"/>
    <property type="match status" value="1"/>
</dbReference>
<keyword evidence="3" id="KW-0460">Magnesium</keyword>
<keyword evidence="2" id="KW-0479">Metal-binding</keyword>
<dbReference type="AlphaFoldDB" id="A0A381QMF9"/>
<dbReference type="Gene3D" id="3.20.20.60">
    <property type="entry name" value="Phosphoenolpyruvate-binding domains"/>
    <property type="match status" value="1"/>
</dbReference>
<dbReference type="Pfam" id="PF03328">
    <property type="entry name" value="HpcH_HpaI"/>
    <property type="match status" value="1"/>
</dbReference>
<comment type="cofactor">
    <cofactor evidence="1">
        <name>Mg(2+)</name>
        <dbReference type="ChEBI" id="CHEBI:18420"/>
    </cofactor>
</comment>
<protein>
    <recommendedName>
        <fullName evidence="4">HpcH/HpaI aldolase/citrate lyase domain-containing protein</fullName>
    </recommendedName>
</protein>
<evidence type="ECO:0000313" key="5">
    <source>
        <dbReference type="EMBL" id="SUZ80532.1"/>
    </source>
</evidence>
<dbReference type="InterPro" id="IPR011206">
    <property type="entry name" value="Citrate_lyase_beta/mcl1/mcl2"/>
</dbReference>
<accession>A0A381QMF9</accession>
<evidence type="ECO:0000259" key="4">
    <source>
        <dbReference type="Pfam" id="PF03328"/>
    </source>
</evidence>
<evidence type="ECO:0000256" key="3">
    <source>
        <dbReference type="ARBA" id="ARBA00022842"/>
    </source>
</evidence>
<dbReference type="InterPro" id="IPR015813">
    <property type="entry name" value="Pyrv/PenolPyrv_kinase-like_dom"/>
</dbReference>
<dbReference type="InterPro" id="IPR040442">
    <property type="entry name" value="Pyrv_kinase-like_dom_sf"/>
</dbReference>
<dbReference type="PIRSF" id="PIRSF015582">
    <property type="entry name" value="Cit_lyase_B"/>
    <property type="match status" value="1"/>
</dbReference>
<organism evidence="5">
    <name type="scientific">marine metagenome</name>
    <dbReference type="NCBI Taxonomy" id="408172"/>
    <lineage>
        <taxon>unclassified sequences</taxon>
        <taxon>metagenomes</taxon>
        <taxon>ecological metagenomes</taxon>
    </lineage>
</organism>
<feature type="domain" description="HpcH/HpaI aldolase/citrate lyase" evidence="4">
    <location>
        <begin position="8"/>
        <end position="220"/>
    </location>
</feature>
<evidence type="ECO:0000256" key="2">
    <source>
        <dbReference type="ARBA" id="ARBA00022723"/>
    </source>
</evidence>
<dbReference type="GO" id="GO:0006107">
    <property type="term" value="P:oxaloacetate metabolic process"/>
    <property type="evidence" value="ECO:0007669"/>
    <property type="project" value="TreeGrafter"/>
</dbReference>